<evidence type="ECO:0000256" key="1">
    <source>
        <dbReference type="ARBA" id="ARBA00007358"/>
    </source>
</evidence>
<evidence type="ECO:0000313" key="7">
    <source>
        <dbReference type="Proteomes" id="UP000305131"/>
    </source>
</evidence>
<dbReference type="Gene3D" id="3.40.50.1970">
    <property type="match status" value="1"/>
</dbReference>
<dbReference type="GO" id="GO:0046872">
    <property type="term" value="F:metal ion binding"/>
    <property type="evidence" value="ECO:0007669"/>
    <property type="project" value="InterPro"/>
</dbReference>
<dbReference type="RefSeq" id="WP_138400943.1">
    <property type="nucleotide sequence ID" value="NZ_JBAFVI010000006.1"/>
</dbReference>
<evidence type="ECO:0000259" key="5">
    <source>
        <dbReference type="Pfam" id="PF25137"/>
    </source>
</evidence>
<accession>A0A6C1KAV0</accession>
<organism evidence="6 7">
    <name type="scientific">Xanthobacter autotrophicus</name>
    <dbReference type="NCBI Taxonomy" id="280"/>
    <lineage>
        <taxon>Bacteria</taxon>
        <taxon>Pseudomonadati</taxon>
        <taxon>Pseudomonadota</taxon>
        <taxon>Alphaproteobacteria</taxon>
        <taxon>Hyphomicrobiales</taxon>
        <taxon>Xanthobacteraceae</taxon>
        <taxon>Xanthobacter</taxon>
    </lineage>
</organism>
<reference evidence="6 7" key="1">
    <citation type="submission" date="2019-05" db="EMBL/GenBank/DDBJ databases">
        <authorList>
            <person name="Zhou X."/>
        </authorList>
    </citation>
    <scope>NUCLEOTIDE SEQUENCE [LARGE SCALE GENOMIC DNA]</scope>
    <source>
        <strain evidence="6 7">DSM 432</strain>
    </source>
</reference>
<dbReference type="SUPFAM" id="SSF56796">
    <property type="entry name" value="Dehydroquinate synthase-like"/>
    <property type="match status" value="1"/>
</dbReference>
<evidence type="ECO:0000256" key="2">
    <source>
        <dbReference type="ARBA" id="ARBA00023002"/>
    </source>
</evidence>
<dbReference type="InterPro" id="IPR001670">
    <property type="entry name" value="ADH_Fe/GldA"/>
</dbReference>
<evidence type="ECO:0000313" key="6">
    <source>
        <dbReference type="EMBL" id="TLX41429.1"/>
    </source>
</evidence>
<dbReference type="OrthoDB" id="3812122at2"/>
<dbReference type="EMBL" id="VAUP01000037">
    <property type="protein sequence ID" value="TLX41429.1"/>
    <property type="molecule type" value="Genomic_DNA"/>
</dbReference>
<comment type="similarity">
    <text evidence="1">Belongs to the iron-containing alcohol dehydrogenase family.</text>
</comment>
<keyword evidence="2" id="KW-0560">Oxidoreductase</keyword>
<keyword evidence="3" id="KW-0520">NAD</keyword>
<evidence type="ECO:0000256" key="3">
    <source>
        <dbReference type="ARBA" id="ARBA00023027"/>
    </source>
</evidence>
<dbReference type="Pfam" id="PF00465">
    <property type="entry name" value="Fe-ADH"/>
    <property type="match status" value="1"/>
</dbReference>
<dbReference type="Proteomes" id="UP000305131">
    <property type="component" value="Unassembled WGS sequence"/>
</dbReference>
<proteinExistence type="inferred from homology"/>
<comment type="caution">
    <text evidence="6">The sequence shown here is derived from an EMBL/GenBank/DDBJ whole genome shotgun (WGS) entry which is preliminary data.</text>
</comment>
<name>A0A6C1KAV0_XANAU</name>
<evidence type="ECO:0000259" key="4">
    <source>
        <dbReference type="Pfam" id="PF00465"/>
    </source>
</evidence>
<dbReference type="PANTHER" id="PTHR11496">
    <property type="entry name" value="ALCOHOL DEHYDROGENASE"/>
    <property type="match status" value="1"/>
</dbReference>
<dbReference type="Gene3D" id="1.20.1090.10">
    <property type="entry name" value="Dehydroquinate synthase-like - alpha domain"/>
    <property type="match status" value="1"/>
</dbReference>
<dbReference type="InterPro" id="IPR039697">
    <property type="entry name" value="Alcohol_dehydrogenase_Fe"/>
</dbReference>
<protein>
    <submittedName>
        <fullName evidence="6">Maleylacetate reductase</fullName>
    </submittedName>
</protein>
<dbReference type="Pfam" id="PF25137">
    <property type="entry name" value="ADH_Fe_C"/>
    <property type="match status" value="1"/>
</dbReference>
<sequence>MISTFTYEALPVRVVFGRGTLSTLKAEAERLGIGRALVLATPQQEAEGRRIGGLLGGAFAGLFAGATMHTPAHVTERAVAELHATGADGVVAIGGGSTIGLGKALALRTGVKQICIPTTYAGSEMTPILGETKDGLKTTIRSLEVLPEVAIYDVDLTVTLPPTLCATSGINAIAHAVEALYARDRNPIVSLMAEEGIRNLASALPILVHEPLNLDARNRAFYGAWLCGCCLGAVGMALHHKLCHTLGGSFNLPHAETHTIVLPHAVAYNAEAAPEAMAAIKRALGASDAARGLFDLVRALGVPQALADIGMPADGIERAADIAVESPYWNPRPIVRDAIRDLIAHAYAGERPGAVASRAA</sequence>
<dbReference type="GO" id="GO:0018506">
    <property type="term" value="F:maleylacetate reductase activity"/>
    <property type="evidence" value="ECO:0007669"/>
    <property type="project" value="InterPro"/>
</dbReference>
<dbReference type="PANTHER" id="PTHR11496:SF102">
    <property type="entry name" value="ALCOHOL DEHYDROGENASE 4"/>
    <property type="match status" value="1"/>
</dbReference>
<dbReference type="AlphaFoldDB" id="A0A6C1KAV0"/>
<gene>
    <name evidence="6" type="ORF">FBQ73_18365</name>
</gene>
<dbReference type="GO" id="GO:0004022">
    <property type="term" value="F:alcohol dehydrogenase (NAD+) activity"/>
    <property type="evidence" value="ECO:0007669"/>
    <property type="project" value="TreeGrafter"/>
</dbReference>
<dbReference type="InterPro" id="IPR056798">
    <property type="entry name" value="ADH_Fe_C"/>
</dbReference>
<dbReference type="CDD" id="cd08177">
    <property type="entry name" value="MAR"/>
    <property type="match status" value="1"/>
</dbReference>
<feature type="domain" description="Alcohol dehydrogenase iron-type/glycerol dehydrogenase GldA" evidence="4">
    <location>
        <begin position="11"/>
        <end position="153"/>
    </location>
</feature>
<dbReference type="InterPro" id="IPR034786">
    <property type="entry name" value="MAR"/>
</dbReference>
<feature type="domain" description="Fe-containing alcohol dehydrogenase-like C-terminal" evidence="5">
    <location>
        <begin position="166"/>
        <end position="347"/>
    </location>
</feature>
<dbReference type="GeneID" id="95775416"/>